<evidence type="ECO:0000313" key="2">
    <source>
        <dbReference type="EMBL" id="GAK60653.1"/>
    </source>
</evidence>
<dbReference type="EMBL" id="DF820474">
    <property type="protein sequence ID" value="GAK60653.1"/>
    <property type="molecule type" value="Genomic_DNA"/>
</dbReference>
<dbReference type="CDD" id="cd06984">
    <property type="entry name" value="cupin_Moth_1897"/>
    <property type="match status" value="1"/>
</dbReference>
<name>A0A081C7U8_VECG1</name>
<keyword evidence="3" id="KW-1185">Reference proteome</keyword>
<feature type="domain" description="Cupin type-2" evidence="1">
    <location>
        <begin position="33"/>
        <end position="100"/>
    </location>
</feature>
<dbReference type="Pfam" id="PF07883">
    <property type="entry name" value="Cupin_2"/>
    <property type="match status" value="1"/>
</dbReference>
<sequence length="112" mass="12552">MKIIDVKNTGELNKIHQVKTGVLYNTEHAMVVHITLQAGEKLKTHITPVDVFFYVLEGMPTIEIGEEKQRVAADHLVESPANIKHCISNETEQVARVLVVKTPRPTTQTKVL</sequence>
<accession>A0A081C7U8</accession>
<dbReference type="eggNOG" id="COG0662">
    <property type="taxonomic scope" value="Bacteria"/>
</dbReference>
<dbReference type="STRING" id="1499967.U27_00550"/>
<evidence type="ECO:0000313" key="3">
    <source>
        <dbReference type="Proteomes" id="UP000030661"/>
    </source>
</evidence>
<gene>
    <name evidence="2" type="ORF">U27_00550</name>
</gene>
<dbReference type="Gene3D" id="2.60.120.10">
    <property type="entry name" value="Jelly Rolls"/>
    <property type="match status" value="1"/>
</dbReference>
<organism evidence="2">
    <name type="scientific">Vecturithrix granuli</name>
    <dbReference type="NCBI Taxonomy" id="1499967"/>
    <lineage>
        <taxon>Bacteria</taxon>
        <taxon>Candidatus Moduliflexota</taxon>
        <taxon>Candidatus Vecturitrichia</taxon>
        <taxon>Candidatus Vecturitrichales</taxon>
        <taxon>Candidatus Vecturitrichaceae</taxon>
        <taxon>Candidatus Vecturithrix</taxon>
    </lineage>
</organism>
<dbReference type="InterPro" id="IPR014710">
    <property type="entry name" value="RmlC-like_jellyroll"/>
</dbReference>
<dbReference type="InterPro" id="IPR011051">
    <property type="entry name" value="RmlC_Cupin_sf"/>
</dbReference>
<dbReference type="PANTHER" id="PTHR37694:SF1">
    <property type="entry name" value="SLR8022 PROTEIN"/>
    <property type="match status" value="1"/>
</dbReference>
<dbReference type="InterPro" id="IPR013096">
    <property type="entry name" value="Cupin_2"/>
</dbReference>
<reference evidence="2" key="1">
    <citation type="journal article" date="2015" name="PeerJ">
        <title>First genomic representation of candidate bacterial phylum KSB3 points to enhanced environmental sensing as a trigger of wastewater bulking.</title>
        <authorList>
            <person name="Sekiguchi Y."/>
            <person name="Ohashi A."/>
            <person name="Parks D.H."/>
            <person name="Yamauchi T."/>
            <person name="Tyson G.W."/>
            <person name="Hugenholtz P."/>
        </authorList>
    </citation>
    <scope>NUCLEOTIDE SEQUENCE [LARGE SCALE GENOMIC DNA]</scope>
</reference>
<dbReference type="AlphaFoldDB" id="A0A081C7U8"/>
<dbReference type="HOGENOM" id="CLU_165492_0_0_0"/>
<dbReference type="SUPFAM" id="SSF51182">
    <property type="entry name" value="RmlC-like cupins"/>
    <property type="match status" value="1"/>
</dbReference>
<dbReference type="Proteomes" id="UP000030661">
    <property type="component" value="Unassembled WGS sequence"/>
</dbReference>
<protein>
    <recommendedName>
        <fullName evidence="1">Cupin type-2 domain-containing protein</fullName>
    </recommendedName>
</protein>
<dbReference type="PANTHER" id="PTHR37694">
    <property type="entry name" value="SLR8022 PROTEIN"/>
    <property type="match status" value="1"/>
</dbReference>
<evidence type="ECO:0000259" key="1">
    <source>
        <dbReference type="Pfam" id="PF07883"/>
    </source>
</evidence>
<proteinExistence type="predicted"/>